<dbReference type="GO" id="GO:0030626">
    <property type="term" value="F:U12 snRNA binding"/>
    <property type="evidence" value="ECO:0007669"/>
    <property type="project" value="TreeGrafter"/>
</dbReference>
<keyword evidence="10" id="KW-1185">Reference proteome</keyword>
<evidence type="ECO:0000256" key="3">
    <source>
        <dbReference type="ARBA" id="ARBA00022473"/>
    </source>
</evidence>
<keyword evidence="5" id="KW-0539">Nucleus</keyword>
<dbReference type="eggNOG" id="ENOG502RIV3">
    <property type="taxonomic scope" value="Eukaryota"/>
</dbReference>
<feature type="compositionally biased region" description="Acidic residues" evidence="7">
    <location>
        <begin position="282"/>
        <end position="298"/>
    </location>
</feature>
<dbReference type="InParanoid" id="L8YH12"/>
<dbReference type="InterPro" id="IPR035979">
    <property type="entry name" value="RBD_domain_sf"/>
</dbReference>
<keyword evidence="3" id="KW-0217">Developmental protein</keyword>
<evidence type="ECO:0000256" key="2">
    <source>
        <dbReference type="ARBA" id="ARBA00006944"/>
    </source>
</evidence>
<evidence type="ECO:0000259" key="8">
    <source>
        <dbReference type="PROSITE" id="PS50102"/>
    </source>
</evidence>
<feature type="domain" description="RRM" evidence="8">
    <location>
        <begin position="154"/>
        <end position="223"/>
    </location>
</feature>
<dbReference type="InterPro" id="IPR012677">
    <property type="entry name" value="Nucleotide-bd_a/b_plait_sf"/>
</dbReference>
<evidence type="ECO:0000256" key="4">
    <source>
        <dbReference type="ARBA" id="ARBA00022884"/>
    </source>
</evidence>
<dbReference type="GO" id="GO:0000398">
    <property type="term" value="P:mRNA splicing, via spliceosome"/>
    <property type="evidence" value="ECO:0007669"/>
    <property type="project" value="TreeGrafter"/>
</dbReference>
<reference evidence="10" key="2">
    <citation type="journal article" date="2013" name="Nat. Commun.">
        <title>Genome of the Chinese tree shrew.</title>
        <authorList>
            <person name="Fan Y."/>
            <person name="Huang Z.Y."/>
            <person name="Cao C.C."/>
            <person name="Chen C.S."/>
            <person name="Chen Y.X."/>
            <person name="Fan D.D."/>
            <person name="He J."/>
            <person name="Hou H.L."/>
            <person name="Hu L."/>
            <person name="Hu X.T."/>
            <person name="Jiang X.T."/>
            <person name="Lai R."/>
            <person name="Lang Y.S."/>
            <person name="Liang B."/>
            <person name="Liao S.G."/>
            <person name="Mu D."/>
            <person name="Ma Y.Y."/>
            <person name="Niu Y.Y."/>
            <person name="Sun X.Q."/>
            <person name="Xia J.Q."/>
            <person name="Xiao J."/>
            <person name="Xiong Z.Q."/>
            <person name="Xu L."/>
            <person name="Yang L."/>
            <person name="Zhang Y."/>
            <person name="Zhao W."/>
            <person name="Zhao X.D."/>
            <person name="Zheng Y.T."/>
            <person name="Zhou J.M."/>
            <person name="Zhu Y.B."/>
            <person name="Zhang G.J."/>
            <person name="Wang J."/>
            <person name="Yao Y.G."/>
        </authorList>
    </citation>
    <scope>NUCLEOTIDE SEQUENCE [LARGE SCALE GENOMIC DNA]</scope>
</reference>
<dbReference type="GO" id="GO:0097157">
    <property type="term" value="F:pre-mRNA intronic binding"/>
    <property type="evidence" value="ECO:0007669"/>
    <property type="project" value="TreeGrafter"/>
</dbReference>
<evidence type="ECO:0000256" key="5">
    <source>
        <dbReference type="ARBA" id="ARBA00023242"/>
    </source>
</evidence>
<dbReference type="Pfam" id="PF00076">
    <property type="entry name" value="RRM_1"/>
    <property type="match status" value="1"/>
</dbReference>
<dbReference type="Proteomes" id="UP000011518">
    <property type="component" value="Unassembled WGS sequence"/>
</dbReference>
<evidence type="ECO:0000256" key="1">
    <source>
        <dbReference type="ARBA" id="ARBA00004123"/>
    </source>
</evidence>
<comment type="subcellular location">
    <subcellularLocation>
        <location evidence="1">Nucleus</location>
    </subcellularLocation>
</comment>
<dbReference type="SUPFAM" id="SSF55874">
    <property type="entry name" value="ATPase domain of HSP90 chaperone/DNA topoisomerase II/histidine kinase"/>
    <property type="match status" value="1"/>
</dbReference>
<evidence type="ECO:0000256" key="6">
    <source>
        <dbReference type="PROSITE-ProRule" id="PRU00176"/>
    </source>
</evidence>
<dbReference type="InterPro" id="IPR000504">
    <property type="entry name" value="RRM_dom"/>
</dbReference>
<proteinExistence type="inferred from homology"/>
<dbReference type="EMBL" id="KB360524">
    <property type="protein sequence ID" value="ELV13781.1"/>
    <property type="molecule type" value="Genomic_DNA"/>
</dbReference>
<feature type="region of interest" description="Disordered" evidence="7">
    <location>
        <begin position="68"/>
        <end position="92"/>
    </location>
</feature>
<dbReference type="SUPFAM" id="SSF54928">
    <property type="entry name" value="RNA-binding domain, RBD"/>
    <property type="match status" value="1"/>
</dbReference>
<comment type="similarity">
    <text evidence="2">Belongs to the ripply family.</text>
</comment>
<dbReference type="PANTHER" id="PTHR16105:SF2">
    <property type="entry name" value="RNA-BINDING PROTEIN 41"/>
    <property type="match status" value="1"/>
</dbReference>
<dbReference type="InterPro" id="IPR036890">
    <property type="entry name" value="HATPase_C_sf"/>
</dbReference>
<dbReference type="PANTHER" id="PTHR16105">
    <property type="entry name" value="RNA-BINDING REGION-CONTAINING PROTEIN 3"/>
    <property type="match status" value="1"/>
</dbReference>
<gene>
    <name evidence="9" type="ORF">TREES_T100018811</name>
</gene>
<dbReference type="PROSITE" id="PS50102">
    <property type="entry name" value="RRM"/>
    <property type="match status" value="1"/>
</dbReference>
<dbReference type="Gene3D" id="3.30.70.330">
    <property type="match status" value="1"/>
</dbReference>
<reference evidence="10" key="1">
    <citation type="submission" date="2012-07" db="EMBL/GenBank/DDBJ databases">
        <title>Genome of the Chinese tree shrew, a rising model animal genetically related to primates.</title>
        <authorList>
            <person name="Zhang G."/>
            <person name="Fan Y."/>
            <person name="Yao Y."/>
            <person name="Huang Z."/>
        </authorList>
    </citation>
    <scope>NUCLEOTIDE SEQUENCE [LARGE SCALE GENOMIC DNA]</scope>
</reference>
<dbReference type="Pfam" id="PF14998">
    <property type="entry name" value="Ripply"/>
    <property type="match status" value="1"/>
</dbReference>
<feature type="compositionally biased region" description="Basic and acidic residues" evidence="7">
    <location>
        <begin position="299"/>
        <end position="309"/>
    </location>
</feature>
<evidence type="ECO:0000313" key="10">
    <source>
        <dbReference type="Proteomes" id="UP000011518"/>
    </source>
</evidence>
<evidence type="ECO:0000256" key="7">
    <source>
        <dbReference type="SAM" id="MobiDB-lite"/>
    </source>
</evidence>
<dbReference type="InterPro" id="IPR045164">
    <property type="entry name" value="RBM41/RNPC3"/>
</dbReference>
<sequence length="331" mass="37441">MLSNSIANASTLTAATGFSYEPQKKNKGDPMNNLENFYQEMIMRKRLEEFQLMRGEPFASHSLVSAASAGDSGTAENPSLLQDKGKQAAQGKGPSLHVAKVIDFSPEQCWTEPKKLTQPIEFVPEDEIQRNRLSEEEIRKIPMFSSYNPGEPNKVLYLKNLSPHVTERDLVSLFARFQEKKGPPIQFRMMTGRMRGQAFITFPNNAVDPDVSARTVFIDVEEVKNKSCLTFTDDGCGMTPHKLHRMLRLFWPKSHSFDYLFSAGEVLLQNFPVQATINLYEDSDSEHEEEEEEEENEDTNEKGPKECVRIPRSTPHRATGQPPSLPLTCPN</sequence>
<name>L8YH12_TUPCH</name>
<protein>
    <submittedName>
        <fullName evidence="9">RNA-binding protein 41</fullName>
    </submittedName>
</protein>
<evidence type="ECO:0000313" key="9">
    <source>
        <dbReference type="EMBL" id="ELV13781.1"/>
    </source>
</evidence>
<dbReference type="AlphaFoldDB" id="L8YH12"/>
<feature type="region of interest" description="Disordered" evidence="7">
    <location>
        <begin position="282"/>
        <end position="331"/>
    </location>
</feature>
<dbReference type="InterPro" id="IPR028127">
    <property type="entry name" value="Ripply_fam"/>
</dbReference>
<keyword evidence="4 6" id="KW-0694">RNA-binding</keyword>
<dbReference type="GO" id="GO:0005689">
    <property type="term" value="C:U12-type spliceosomal complex"/>
    <property type="evidence" value="ECO:0007669"/>
    <property type="project" value="TreeGrafter"/>
</dbReference>
<organism evidence="9 10">
    <name type="scientific">Tupaia chinensis</name>
    <name type="common">Chinese tree shrew</name>
    <name type="synonym">Tupaia belangeri chinensis</name>
    <dbReference type="NCBI Taxonomy" id="246437"/>
    <lineage>
        <taxon>Eukaryota</taxon>
        <taxon>Metazoa</taxon>
        <taxon>Chordata</taxon>
        <taxon>Craniata</taxon>
        <taxon>Vertebrata</taxon>
        <taxon>Euteleostomi</taxon>
        <taxon>Mammalia</taxon>
        <taxon>Eutheria</taxon>
        <taxon>Euarchontoglires</taxon>
        <taxon>Scandentia</taxon>
        <taxon>Tupaiidae</taxon>
        <taxon>Tupaia</taxon>
    </lineage>
</organism>
<accession>L8YH12</accession>